<dbReference type="HOGENOM" id="CLU_040215_2_1_1"/>
<dbReference type="PIRSF" id="PIRSF038207">
    <property type="entry name" value="PP1_GT_animal"/>
    <property type="match status" value="1"/>
</dbReference>
<dbReference type="OMA" id="SPEFPTW"/>
<dbReference type="GO" id="GO:2001069">
    <property type="term" value="F:glycogen binding"/>
    <property type="evidence" value="ECO:0007669"/>
    <property type="project" value="TreeGrafter"/>
</dbReference>
<dbReference type="Bgee" id="ENSLACG00000003567">
    <property type="expression patterns" value="Expressed in pelvic fin and 6 other cell types or tissues"/>
</dbReference>
<dbReference type="GeneTree" id="ENSGT00940000155648"/>
<dbReference type="FunFam" id="2.60.40.2440:FF:000001">
    <property type="entry name" value="Protein phosphatase 1 regulatory subunit 3C"/>
    <property type="match status" value="1"/>
</dbReference>
<keyword evidence="1 3" id="KW-0321">Glycogen metabolism</keyword>
<dbReference type="GO" id="GO:0008157">
    <property type="term" value="F:protein phosphatase 1 binding"/>
    <property type="evidence" value="ECO:0007669"/>
    <property type="project" value="TreeGrafter"/>
</dbReference>
<dbReference type="InterPro" id="IPR017434">
    <property type="entry name" value="Pase-1_reg-su_3B/C/D_met"/>
</dbReference>
<evidence type="ECO:0000259" key="4">
    <source>
        <dbReference type="PROSITE" id="PS51159"/>
    </source>
</evidence>
<keyword evidence="6" id="KW-1185">Reference proteome</keyword>
<dbReference type="AlphaFoldDB" id="H3A2Y4"/>
<sequence length="319" mass="36517">GSVSRCLVLLDKSGPPKSTIMPVDIAMRICMSPSAPIHNFFSSYKEFHGVSVSKLKPLRSCLNQKVASSEIPTEEWEDAKNNMKKKVVFADMKGLSLTAVHIFSDMEDALPGLHFKFPSLGDTKFTFRNSSLEGSRLALDFTPPSANYLSLRNKLHKNSVCLENCIIRENCIAGTVKVRNVAFEKKVQVRITFNSWQTFMDVDCSYMHNTYNSTESDTFSFEIDLPKTLKPWERIEFCVSFRCGENCYWDNNDGENYRVVCERWQQSRASISGTELPNCKWRERIPQQELDQFGGSGSGGVVVSHWQNWGRMERLRPYW</sequence>
<reference evidence="5" key="2">
    <citation type="submission" date="2025-08" db="UniProtKB">
        <authorList>
            <consortium name="Ensembl"/>
        </authorList>
    </citation>
    <scope>IDENTIFICATION</scope>
</reference>
<dbReference type="EMBL" id="AFYH01135587">
    <property type="status" value="NOT_ANNOTATED_CDS"/>
    <property type="molecule type" value="Genomic_DNA"/>
</dbReference>
<dbReference type="InterPro" id="IPR005036">
    <property type="entry name" value="CBM21_dom"/>
</dbReference>
<dbReference type="GO" id="GO:0000164">
    <property type="term" value="C:protein phosphatase type 1 complex"/>
    <property type="evidence" value="ECO:0007669"/>
    <property type="project" value="TreeGrafter"/>
</dbReference>
<dbReference type="InterPro" id="IPR038175">
    <property type="entry name" value="CBM21_dom_sf"/>
</dbReference>
<evidence type="ECO:0000313" key="6">
    <source>
        <dbReference type="Proteomes" id="UP000008672"/>
    </source>
</evidence>
<dbReference type="Gene3D" id="2.60.40.2440">
    <property type="entry name" value="Carbohydrate binding type-21 domain"/>
    <property type="match status" value="1"/>
</dbReference>
<dbReference type="InterPro" id="IPR050782">
    <property type="entry name" value="PP1_regulatory_subunit_3"/>
</dbReference>
<dbReference type="GO" id="GO:0005979">
    <property type="term" value="P:regulation of glycogen biosynthetic process"/>
    <property type="evidence" value="ECO:0007669"/>
    <property type="project" value="TreeGrafter"/>
</dbReference>
<dbReference type="PANTHER" id="PTHR12307">
    <property type="entry name" value="PROTEIN PHOSPHATASE 1 REGULATORY SUBUNIT"/>
    <property type="match status" value="1"/>
</dbReference>
<proteinExistence type="predicted"/>
<dbReference type="GO" id="GO:0005977">
    <property type="term" value="P:glycogen metabolic process"/>
    <property type="evidence" value="ECO:0007669"/>
    <property type="project" value="UniProtKB-KW"/>
</dbReference>
<organism evidence="5 6">
    <name type="scientific">Latimeria chalumnae</name>
    <name type="common">Coelacanth</name>
    <dbReference type="NCBI Taxonomy" id="7897"/>
    <lineage>
        <taxon>Eukaryota</taxon>
        <taxon>Metazoa</taxon>
        <taxon>Chordata</taxon>
        <taxon>Craniata</taxon>
        <taxon>Vertebrata</taxon>
        <taxon>Euteleostomi</taxon>
        <taxon>Coelacanthiformes</taxon>
        <taxon>Coelacanthidae</taxon>
        <taxon>Latimeria</taxon>
    </lineage>
</organism>
<evidence type="ECO:0000256" key="1">
    <source>
        <dbReference type="ARBA" id="ARBA00022600"/>
    </source>
</evidence>
<dbReference type="STRING" id="7897.ENSLACP00000004005"/>
<dbReference type="InParanoid" id="H3A2Y4"/>
<dbReference type="EMBL" id="AFYH01135586">
    <property type="status" value="NOT_ANNOTATED_CDS"/>
    <property type="molecule type" value="Genomic_DNA"/>
</dbReference>
<dbReference type="eggNOG" id="KOG3986">
    <property type="taxonomic scope" value="Eukaryota"/>
</dbReference>
<feature type="domain" description="CBM21" evidence="4">
    <location>
        <begin position="152"/>
        <end position="260"/>
    </location>
</feature>
<dbReference type="Ensembl" id="ENSLACT00000004041.1">
    <property type="protein sequence ID" value="ENSLACP00000004005.1"/>
    <property type="gene ID" value="ENSLACG00000003567.1"/>
</dbReference>
<dbReference type="Pfam" id="PF03370">
    <property type="entry name" value="CBM_21"/>
    <property type="match status" value="1"/>
</dbReference>
<reference evidence="6" key="1">
    <citation type="submission" date="2011-08" db="EMBL/GenBank/DDBJ databases">
        <title>The draft genome of Latimeria chalumnae.</title>
        <authorList>
            <person name="Di Palma F."/>
            <person name="Alfoldi J."/>
            <person name="Johnson J."/>
            <person name="Berlin A."/>
            <person name="Gnerre S."/>
            <person name="Jaffe D."/>
            <person name="MacCallum I."/>
            <person name="Young S."/>
            <person name="Walker B.J."/>
            <person name="Lander E."/>
            <person name="Lindblad-Toh K."/>
        </authorList>
    </citation>
    <scope>NUCLEOTIDE SEQUENCE [LARGE SCALE GENOMIC DNA]</scope>
    <source>
        <strain evidence="6">Wild caught</strain>
    </source>
</reference>
<dbReference type="Proteomes" id="UP000008672">
    <property type="component" value="Unassembled WGS sequence"/>
</dbReference>
<keyword evidence="2 3" id="KW-0119">Carbohydrate metabolism</keyword>
<protein>
    <recommendedName>
        <fullName evidence="3">Protein phosphatase 1 regulatory subunit</fullName>
    </recommendedName>
</protein>
<evidence type="ECO:0000256" key="2">
    <source>
        <dbReference type="ARBA" id="ARBA00023277"/>
    </source>
</evidence>
<accession>H3A2Y4</accession>
<reference evidence="5" key="3">
    <citation type="submission" date="2025-09" db="UniProtKB">
        <authorList>
            <consortium name="Ensembl"/>
        </authorList>
    </citation>
    <scope>IDENTIFICATION</scope>
</reference>
<dbReference type="PANTHER" id="PTHR12307:SF15">
    <property type="entry name" value="PROTEIN PHOSPHATASE 1 REGULATORY SUBUNIT 3C"/>
    <property type="match status" value="1"/>
</dbReference>
<evidence type="ECO:0000256" key="3">
    <source>
        <dbReference type="PIRNR" id="PIRNR038207"/>
    </source>
</evidence>
<dbReference type="PROSITE" id="PS51159">
    <property type="entry name" value="CBM21"/>
    <property type="match status" value="1"/>
</dbReference>
<evidence type="ECO:0000313" key="5">
    <source>
        <dbReference type="Ensembl" id="ENSLACP00000004005.1"/>
    </source>
</evidence>
<name>H3A2Y4_LATCH</name>